<keyword evidence="2" id="KW-1185">Reference proteome</keyword>
<dbReference type="EMBL" id="JAYGHK010000071">
    <property type="protein sequence ID" value="MEA5609999.1"/>
    <property type="molecule type" value="Genomic_DNA"/>
</dbReference>
<evidence type="ECO:0000313" key="1">
    <source>
        <dbReference type="EMBL" id="MEA5609999.1"/>
    </source>
</evidence>
<accession>A0ABU5UW25</accession>
<dbReference type="RefSeq" id="WP_271941706.1">
    <property type="nucleotide sequence ID" value="NZ_JAYGHK010000071.1"/>
</dbReference>
<evidence type="ECO:0000313" key="2">
    <source>
        <dbReference type="Proteomes" id="UP001303285"/>
    </source>
</evidence>
<reference evidence="1 2" key="1">
    <citation type="submission" date="2023-12" db="EMBL/GenBank/DDBJ databases">
        <title>Baltic Sea Cyanobacteria.</title>
        <authorList>
            <person name="Delbaje E."/>
            <person name="Fewer D.P."/>
            <person name="Shishido T.K."/>
        </authorList>
    </citation>
    <scope>NUCLEOTIDE SEQUENCE [LARGE SCALE GENOMIC DNA]</scope>
    <source>
        <strain evidence="1 2">UHCC 0060</strain>
    </source>
</reference>
<protein>
    <submittedName>
        <fullName evidence="1">Uncharacterized protein</fullName>
    </submittedName>
</protein>
<proteinExistence type="predicted"/>
<sequence>MEQINFIPSEVMAEISNGNSAKLPTNTLKLLQILATLDTPKEILACLLEIAEFSRHHVRYLAGPLVIHRSPWSDMIPQWLRFACIQERLELICTEYENNQVGEYATAAEVLTYIMPATYEAPLHRDYADLYIWLGNEVLTKHDKLPKNCQSFYESLGDAATQNMSSYPTVHFNRVKNEFNYLSKSIRRSVVQHAKQEGWGKRLIKSKLDSTENPPTPQTFANSTVQISLF</sequence>
<gene>
    <name evidence="1" type="ORF">VB695_18320</name>
</gene>
<organism evidence="1 2">
    <name type="scientific">Nodularia spumigena UHCC 0060</name>
    <dbReference type="NCBI Taxonomy" id="3110300"/>
    <lineage>
        <taxon>Bacteria</taxon>
        <taxon>Bacillati</taxon>
        <taxon>Cyanobacteriota</taxon>
        <taxon>Cyanophyceae</taxon>
        <taxon>Nostocales</taxon>
        <taxon>Nodulariaceae</taxon>
        <taxon>Nodularia</taxon>
    </lineage>
</organism>
<comment type="caution">
    <text evidence="1">The sequence shown here is derived from an EMBL/GenBank/DDBJ whole genome shotgun (WGS) entry which is preliminary data.</text>
</comment>
<name>A0ABU5UW25_NODSP</name>
<dbReference type="Proteomes" id="UP001303285">
    <property type="component" value="Unassembled WGS sequence"/>
</dbReference>